<dbReference type="EMBL" id="BMVW01000009">
    <property type="protein sequence ID" value="GGZ19719.1"/>
    <property type="molecule type" value="Genomic_DNA"/>
</dbReference>
<comment type="caution">
    <text evidence="2">The sequence shown here is derived from an EMBL/GenBank/DDBJ whole genome shotgun (WGS) entry which is preliminary data.</text>
</comment>
<dbReference type="Proteomes" id="UP000622166">
    <property type="component" value="Unassembled WGS sequence"/>
</dbReference>
<reference evidence="2" key="1">
    <citation type="journal article" date="2014" name="Int. J. Syst. Evol. Microbiol.">
        <title>Complete genome sequence of Corynebacterium casei LMG S-19264T (=DSM 44701T), isolated from a smear-ripened cheese.</title>
        <authorList>
            <consortium name="US DOE Joint Genome Institute (JGI-PGF)"/>
            <person name="Walter F."/>
            <person name="Albersmeier A."/>
            <person name="Kalinowski J."/>
            <person name="Ruckert C."/>
        </authorList>
    </citation>
    <scope>NUCLEOTIDE SEQUENCE</scope>
    <source>
        <strain evidence="2">JCM 4815</strain>
    </source>
</reference>
<dbReference type="AlphaFoldDB" id="A0A918ULZ1"/>
<evidence type="ECO:0000313" key="3">
    <source>
        <dbReference type="Proteomes" id="UP000622166"/>
    </source>
</evidence>
<feature type="region of interest" description="Disordered" evidence="1">
    <location>
        <begin position="25"/>
        <end position="90"/>
    </location>
</feature>
<sequence>MADGAGRGGQARRMIDKVLPQHCMRMQSGHGTKGTRGYDRARPGVRADDVPGGHPDGAGVLVVRRHRHTGKLSSPSSPAGRPATSPPPSS</sequence>
<keyword evidence="3" id="KW-1185">Reference proteome</keyword>
<gene>
    <name evidence="2" type="ORF">GCM10010365_44950</name>
</gene>
<proteinExistence type="predicted"/>
<accession>A0A918ULZ1</accession>
<reference evidence="2" key="2">
    <citation type="submission" date="2020-09" db="EMBL/GenBank/DDBJ databases">
        <authorList>
            <person name="Sun Q."/>
            <person name="Ohkuma M."/>
        </authorList>
    </citation>
    <scope>NUCLEOTIDE SEQUENCE</scope>
    <source>
        <strain evidence="2">JCM 4815</strain>
    </source>
</reference>
<evidence type="ECO:0000313" key="2">
    <source>
        <dbReference type="EMBL" id="GGZ19719.1"/>
    </source>
</evidence>
<feature type="compositionally biased region" description="Basic and acidic residues" evidence="1">
    <location>
        <begin position="36"/>
        <end position="51"/>
    </location>
</feature>
<protein>
    <submittedName>
        <fullName evidence="2">Uncharacterized protein</fullName>
    </submittedName>
</protein>
<dbReference type="RefSeq" id="WP_189861889.1">
    <property type="nucleotide sequence ID" value="NZ_BMVW01000009.1"/>
</dbReference>
<name>A0A918ULZ1_9ACTN</name>
<evidence type="ECO:0000256" key="1">
    <source>
        <dbReference type="SAM" id="MobiDB-lite"/>
    </source>
</evidence>
<organism evidence="2 3">
    <name type="scientific">Streptomyces poonensis</name>
    <dbReference type="NCBI Taxonomy" id="68255"/>
    <lineage>
        <taxon>Bacteria</taxon>
        <taxon>Bacillati</taxon>
        <taxon>Actinomycetota</taxon>
        <taxon>Actinomycetes</taxon>
        <taxon>Kitasatosporales</taxon>
        <taxon>Streptomycetaceae</taxon>
        <taxon>Streptomyces</taxon>
    </lineage>
</organism>